<dbReference type="GO" id="GO:0009294">
    <property type="term" value="P:DNA-mediated transformation"/>
    <property type="evidence" value="ECO:0007669"/>
    <property type="project" value="InterPro"/>
</dbReference>
<dbReference type="Gene3D" id="3.40.50.450">
    <property type="match status" value="1"/>
</dbReference>
<organism evidence="3 4">
    <name type="scientific">Candidatus Nomurabacteria bacterium CG1_02_43_90</name>
    <dbReference type="NCBI Taxonomy" id="1805281"/>
    <lineage>
        <taxon>Bacteria</taxon>
        <taxon>Candidatus Nomuraibacteriota</taxon>
    </lineage>
</organism>
<comment type="caution">
    <text evidence="3">The sequence shown here is derived from an EMBL/GenBank/DDBJ whole genome shotgun (WGS) entry which is preliminary data.</text>
</comment>
<evidence type="ECO:0000256" key="1">
    <source>
        <dbReference type="ARBA" id="ARBA00006525"/>
    </source>
</evidence>
<gene>
    <name evidence="3" type="ORF">AUJ77_02545</name>
</gene>
<evidence type="ECO:0000259" key="2">
    <source>
        <dbReference type="Pfam" id="PF02481"/>
    </source>
</evidence>
<sequence>MSPTPYKIKKLTQEEFPKSLLEIPQVPEKLFVAGELPDPTQFYYLAVVGSRKYTNYGREACERIITGLAGYPIVIVSGLAMGIDGIAHRSALDAGLLTIAIPGSGLEPAVIYPRTNFNLAQEILENGGALLSEFEPDLHAAPWTFPQRNHIMAGITQGTLVIEAEEKSGTLITARMALDYNRNVFTVPGPIFSATSKGTNGLLRQGATPITCAKDLLEEIGFIEQTFGDPEQQGNKLDLTLFSPEEQVVLLLLDEPREREEIISSLDTPLTEILSILMILEIKGIIRERMGKIERVK</sequence>
<dbReference type="STRING" id="1805281.AUJ77_02545"/>
<dbReference type="Proteomes" id="UP000181992">
    <property type="component" value="Unassembled WGS sequence"/>
</dbReference>
<dbReference type="Pfam" id="PF02481">
    <property type="entry name" value="DNA_processg_A"/>
    <property type="match status" value="1"/>
</dbReference>
<evidence type="ECO:0000313" key="4">
    <source>
        <dbReference type="Proteomes" id="UP000181992"/>
    </source>
</evidence>
<comment type="similarity">
    <text evidence="1">Belongs to the DprA/Smf family.</text>
</comment>
<reference evidence="3 4" key="1">
    <citation type="journal article" date="2016" name="Environ. Microbiol.">
        <title>Genomic resolution of a cold subsurface aquifer community provides metabolic insights for novel microbes adapted to high CO concentrations.</title>
        <authorList>
            <person name="Probst A.J."/>
            <person name="Castelle C.J."/>
            <person name="Singh A."/>
            <person name="Brown C.T."/>
            <person name="Anantharaman K."/>
            <person name="Sharon I."/>
            <person name="Hug L.A."/>
            <person name="Burstein D."/>
            <person name="Emerson J.B."/>
            <person name="Thomas B.C."/>
            <person name="Banfield J.F."/>
        </authorList>
    </citation>
    <scope>NUCLEOTIDE SEQUENCE [LARGE SCALE GENOMIC DNA]</scope>
    <source>
        <strain evidence="3">CG1_02_43_90</strain>
    </source>
</reference>
<dbReference type="SUPFAM" id="SSF102405">
    <property type="entry name" value="MCP/YpsA-like"/>
    <property type="match status" value="1"/>
</dbReference>
<proteinExistence type="inferred from homology"/>
<dbReference type="EMBL" id="MNVN01000015">
    <property type="protein sequence ID" value="OIO30662.1"/>
    <property type="molecule type" value="Genomic_DNA"/>
</dbReference>
<dbReference type="AlphaFoldDB" id="A0A1J4V7X9"/>
<dbReference type="PANTHER" id="PTHR43022:SF1">
    <property type="entry name" value="PROTEIN SMF"/>
    <property type="match status" value="1"/>
</dbReference>
<name>A0A1J4V7X9_9BACT</name>
<dbReference type="InterPro" id="IPR003488">
    <property type="entry name" value="DprA"/>
</dbReference>
<accession>A0A1J4V7X9</accession>
<protein>
    <submittedName>
        <fullName evidence="3">DNA protecting protein DprA</fullName>
    </submittedName>
</protein>
<feature type="domain" description="Smf/DprA SLOG" evidence="2">
    <location>
        <begin position="11"/>
        <end position="220"/>
    </location>
</feature>
<dbReference type="PANTHER" id="PTHR43022">
    <property type="entry name" value="PROTEIN SMF"/>
    <property type="match status" value="1"/>
</dbReference>
<dbReference type="NCBIfam" id="TIGR00732">
    <property type="entry name" value="dprA"/>
    <property type="match status" value="1"/>
</dbReference>
<evidence type="ECO:0000313" key="3">
    <source>
        <dbReference type="EMBL" id="OIO30662.1"/>
    </source>
</evidence>
<dbReference type="InterPro" id="IPR057666">
    <property type="entry name" value="DrpA_SLOG"/>
</dbReference>